<dbReference type="PATRIC" id="fig|1028801.3.peg.407"/>
<organism evidence="2 3">
    <name type="scientific">Neorhizobium galegae bv. officinalis bv. officinalis str. HAMBI 1141</name>
    <dbReference type="NCBI Taxonomy" id="1028801"/>
    <lineage>
        <taxon>Bacteria</taxon>
        <taxon>Pseudomonadati</taxon>
        <taxon>Pseudomonadota</taxon>
        <taxon>Alphaproteobacteria</taxon>
        <taxon>Hyphomicrobiales</taxon>
        <taxon>Rhizobiaceae</taxon>
        <taxon>Rhizobium/Agrobacterium group</taxon>
        <taxon>Neorhizobium</taxon>
    </lineage>
</organism>
<dbReference type="HOGENOM" id="CLU_132656_0_0_5"/>
<feature type="compositionally biased region" description="Basic and acidic residues" evidence="1">
    <location>
        <begin position="59"/>
        <end position="70"/>
    </location>
</feature>
<evidence type="ECO:0008006" key="4">
    <source>
        <dbReference type="Google" id="ProtNLM"/>
    </source>
</evidence>
<name>A0A068T2U9_NEOGA</name>
<evidence type="ECO:0000313" key="2">
    <source>
        <dbReference type="EMBL" id="CDN52773.1"/>
    </source>
</evidence>
<sequence length="142" mass="14972">MSSPCDVRAVDFRKDDRRFRTMSRSAAILMFFAWLLYGAMPAVGMPYMPVASPAAVQDHSQHHDHGKATETAKAGHSHGSSQPPCPHGGKTCVTPLCAACLTLLPELAIGGDGRFAHAYPSPAIEQALASPATAPLTPPPRG</sequence>
<evidence type="ECO:0000313" key="3">
    <source>
        <dbReference type="Proteomes" id="UP000028186"/>
    </source>
</evidence>
<feature type="region of interest" description="Disordered" evidence="1">
    <location>
        <begin position="57"/>
        <end position="85"/>
    </location>
</feature>
<dbReference type="AlphaFoldDB" id="A0A068T2U9"/>
<gene>
    <name evidence="2" type="ORF">RG1141_CH04100</name>
</gene>
<dbReference type="KEGG" id="ngl:RG1141_CH04100"/>
<protein>
    <recommendedName>
        <fullName evidence="4">DUF2946 domain-containing protein</fullName>
    </recommendedName>
</protein>
<proteinExistence type="predicted"/>
<accession>A0A068T2U9</accession>
<dbReference type="eggNOG" id="ENOG5031JHE">
    <property type="taxonomic scope" value="Bacteria"/>
</dbReference>
<dbReference type="Proteomes" id="UP000028186">
    <property type="component" value="Chromosome I"/>
</dbReference>
<reference evidence="3" key="1">
    <citation type="journal article" date="2014" name="BMC Genomics">
        <title>Genome sequencing of two Neorhizobium galegae strains reveals a noeT gene responsible for the unusual acetylation of the nodulation factors.</title>
        <authorList>
            <person name="Osterman J."/>
            <person name="Marsh J."/>
            <person name="Laine P.K."/>
            <person name="Zeng Z."/>
            <person name="Alatalo E."/>
            <person name="Sullivan J.T."/>
            <person name="Young J.P."/>
            <person name="Thomas-Oates J."/>
            <person name="Paulin L."/>
            <person name="Lindstrom K."/>
        </authorList>
    </citation>
    <scope>NUCLEOTIDE SEQUENCE [LARGE SCALE GENOMIC DNA]</scope>
    <source>
        <strain evidence="3">HAMBI 1141</strain>
    </source>
</reference>
<dbReference type="EMBL" id="HG938355">
    <property type="protein sequence ID" value="CDN52773.1"/>
    <property type="molecule type" value="Genomic_DNA"/>
</dbReference>
<evidence type="ECO:0000256" key="1">
    <source>
        <dbReference type="SAM" id="MobiDB-lite"/>
    </source>
</evidence>